<comment type="cofactor">
    <cofactor evidence="1 9">
        <name>heme</name>
        <dbReference type="ChEBI" id="CHEBI:30413"/>
    </cofactor>
</comment>
<evidence type="ECO:0000256" key="4">
    <source>
        <dbReference type="ARBA" id="ARBA00022617"/>
    </source>
</evidence>
<gene>
    <name evidence="10" type="ORF">F5147DRAFT_718405</name>
</gene>
<dbReference type="GO" id="GO:0005506">
    <property type="term" value="F:iron ion binding"/>
    <property type="evidence" value="ECO:0007669"/>
    <property type="project" value="InterPro"/>
</dbReference>
<dbReference type="OrthoDB" id="1470350at2759"/>
<evidence type="ECO:0000256" key="2">
    <source>
        <dbReference type="ARBA" id="ARBA00005179"/>
    </source>
</evidence>
<evidence type="ECO:0000313" key="11">
    <source>
        <dbReference type="Proteomes" id="UP000823399"/>
    </source>
</evidence>
<comment type="caution">
    <text evidence="10">The sequence shown here is derived from an EMBL/GenBank/DDBJ whole genome shotgun (WGS) entry which is preliminary data.</text>
</comment>
<feature type="binding site" description="axial binding residue" evidence="9">
    <location>
        <position position="46"/>
    </location>
    <ligand>
        <name>heme</name>
        <dbReference type="ChEBI" id="CHEBI:30413"/>
    </ligand>
    <ligandPart>
        <name>Fe</name>
        <dbReference type="ChEBI" id="CHEBI:18248"/>
    </ligandPart>
</feature>
<evidence type="ECO:0000256" key="6">
    <source>
        <dbReference type="ARBA" id="ARBA00023002"/>
    </source>
</evidence>
<evidence type="ECO:0008006" key="12">
    <source>
        <dbReference type="Google" id="ProtNLM"/>
    </source>
</evidence>
<organism evidence="10 11">
    <name type="scientific">Suillus discolor</name>
    <dbReference type="NCBI Taxonomy" id="1912936"/>
    <lineage>
        <taxon>Eukaryota</taxon>
        <taxon>Fungi</taxon>
        <taxon>Dikarya</taxon>
        <taxon>Basidiomycota</taxon>
        <taxon>Agaricomycotina</taxon>
        <taxon>Agaricomycetes</taxon>
        <taxon>Agaricomycetidae</taxon>
        <taxon>Boletales</taxon>
        <taxon>Suillineae</taxon>
        <taxon>Suillaceae</taxon>
        <taxon>Suillus</taxon>
    </lineage>
</organism>
<keyword evidence="11" id="KW-1185">Reference proteome</keyword>
<dbReference type="PRINTS" id="PR00463">
    <property type="entry name" value="EP450I"/>
</dbReference>
<proteinExistence type="inferred from homology"/>
<dbReference type="InterPro" id="IPR002401">
    <property type="entry name" value="Cyt_P450_E_grp-I"/>
</dbReference>
<evidence type="ECO:0000256" key="3">
    <source>
        <dbReference type="ARBA" id="ARBA00010617"/>
    </source>
</evidence>
<dbReference type="RefSeq" id="XP_041287887.1">
    <property type="nucleotide sequence ID" value="XM_041438708.1"/>
</dbReference>
<keyword evidence="5 9" id="KW-0479">Metal-binding</keyword>
<dbReference type="Proteomes" id="UP000823399">
    <property type="component" value="Unassembled WGS sequence"/>
</dbReference>
<comment type="pathway">
    <text evidence="2">Secondary metabolite biosynthesis.</text>
</comment>
<keyword evidence="7 9" id="KW-0408">Iron</keyword>
<dbReference type="Pfam" id="PF00067">
    <property type="entry name" value="p450"/>
    <property type="match status" value="1"/>
</dbReference>
<evidence type="ECO:0000313" key="10">
    <source>
        <dbReference type="EMBL" id="KAG2095462.1"/>
    </source>
</evidence>
<dbReference type="GeneID" id="64700967"/>
<sequence>MQGLLQTIPLVFPEPYTFNPQRWIDDTCRVHGDIQFLTFGFGRRVCHGQHVTNQSVFINTDLVL</sequence>
<dbReference type="AlphaFoldDB" id="A0A9P7EYM6"/>
<dbReference type="GO" id="GO:0016705">
    <property type="term" value="F:oxidoreductase activity, acting on paired donors, with incorporation or reduction of molecular oxygen"/>
    <property type="evidence" value="ECO:0007669"/>
    <property type="project" value="InterPro"/>
</dbReference>
<evidence type="ECO:0000256" key="7">
    <source>
        <dbReference type="ARBA" id="ARBA00023004"/>
    </source>
</evidence>
<dbReference type="EMBL" id="JABBWM010000074">
    <property type="protein sequence ID" value="KAG2095462.1"/>
    <property type="molecule type" value="Genomic_DNA"/>
</dbReference>
<accession>A0A9P7EYM6</accession>
<dbReference type="InterPro" id="IPR036396">
    <property type="entry name" value="Cyt_P450_sf"/>
</dbReference>
<dbReference type="GO" id="GO:0020037">
    <property type="term" value="F:heme binding"/>
    <property type="evidence" value="ECO:0007669"/>
    <property type="project" value="InterPro"/>
</dbReference>
<dbReference type="InterPro" id="IPR001128">
    <property type="entry name" value="Cyt_P450"/>
</dbReference>
<dbReference type="GO" id="GO:0004497">
    <property type="term" value="F:monooxygenase activity"/>
    <property type="evidence" value="ECO:0007669"/>
    <property type="project" value="UniProtKB-KW"/>
</dbReference>
<comment type="similarity">
    <text evidence="3">Belongs to the cytochrome P450 family.</text>
</comment>
<evidence type="ECO:0000256" key="5">
    <source>
        <dbReference type="ARBA" id="ARBA00022723"/>
    </source>
</evidence>
<dbReference type="PANTHER" id="PTHR46300">
    <property type="entry name" value="P450, PUTATIVE (EUROFUNG)-RELATED-RELATED"/>
    <property type="match status" value="1"/>
</dbReference>
<reference evidence="10" key="1">
    <citation type="journal article" date="2020" name="New Phytol.">
        <title>Comparative genomics reveals dynamic genome evolution in host specialist ectomycorrhizal fungi.</title>
        <authorList>
            <person name="Lofgren L.A."/>
            <person name="Nguyen N.H."/>
            <person name="Vilgalys R."/>
            <person name="Ruytinx J."/>
            <person name="Liao H.L."/>
            <person name="Branco S."/>
            <person name="Kuo A."/>
            <person name="LaButti K."/>
            <person name="Lipzen A."/>
            <person name="Andreopoulos W."/>
            <person name="Pangilinan J."/>
            <person name="Riley R."/>
            <person name="Hundley H."/>
            <person name="Na H."/>
            <person name="Barry K."/>
            <person name="Grigoriev I.V."/>
            <person name="Stajich J.E."/>
            <person name="Kennedy P.G."/>
        </authorList>
    </citation>
    <scope>NUCLEOTIDE SEQUENCE</scope>
    <source>
        <strain evidence="10">FC423</strain>
    </source>
</reference>
<keyword evidence="8" id="KW-0503">Monooxygenase</keyword>
<evidence type="ECO:0000256" key="8">
    <source>
        <dbReference type="ARBA" id="ARBA00023033"/>
    </source>
</evidence>
<keyword evidence="6" id="KW-0560">Oxidoreductase</keyword>
<dbReference type="InterPro" id="IPR050364">
    <property type="entry name" value="Cytochrome_P450_fung"/>
</dbReference>
<dbReference type="Gene3D" id="1.10.630.10">
    <property type="entry name" value="Cytochrome P450"/>
    <property type="match status" value="1"/>
</dbReference>
<protein>
    <recommendedName>
        <fullName evidence="12">Cytochrome P450</fullName>
    </recommendedName>
</protein>
<dbReference type="SUPFAM" id="SSF48264">
    <property type="entry name" value="Cytochrome P450"/>
    <property type="match status" value="1"/>
</dbReference>
<evidence type="ECO:0000256" key="9">
    <source>
        <dbReference type="PIRSR" id="PIRSR602401-1"/>
    </source>
</evidence>
<name>A0A9P7EYM6_9AGAM</name>
<keyword evidence="4 9" id="KW-0349">Heme</keyword>
<evidence type="ECO:0000256" key="1">
    <source>
        <dbReference type="ARBA" id="ARBA00001971"/>
    </source>
</evidence>